<dbReference type="CDD" id="cd07067">
    <property type="entry name" value="HP_PGM_like"/>
    <property type="match status" value="1"/>
</dbReference>
<name>A0ABS9CJ74_9FIRM</name>
<dbReference type="Gene3D" id="3.40.50.1240">
    <property type="entry name" value="Phosphoglycerate mutase-like"/>
    <property type="match status" value="1"/>
</dbReference>
<reference evidence="2 3" key="1">
    <citation type="submission" date="2020-12" db="EMBL/GenBank/DDBJ databases">
        <title>Whole genome sequences of gut porcine anaerobes.</title>
        <authorList>
            <person name="Kubasova T."/>
            <person name="Jahodarova E."/>
            <person name="Rychlik I."/>
        </authorList>
    </citation>
    <scope>NUCLEOTIDE SEQUENCE [LARGE SCALE GENOMIC DNA]</scope>
    <source>
        <strain evidence="2 3">An867</strain>
    </source>
</reference>
<keyword evidence="3" id="KW-1185">Reference proteome</keyword>
<dbReference type="InterPro" id="IPR013078">
    <property type="entry name" value="His_Pase_superF_clade-1"/>
</dbReference>
<organism evidence="2 3">
    <name type="scientific">Anaeromassilibacillus senegalensis</name>
    <dbReference type="NCBI Taxonomy" id="1673717"/>
    <lineage>
        <taxon>Bacteria</taxon>
        <taxon>Bacillati</taxon>
        <taxon>Bacillota</taxon>
        <taxon>Clostridia</taxon>
        <taxon>Eubacteriales</taxon>
        <taxon>Acutalibacteraceae</taxon>
        <taxon>Anaeromassilibacillus</taxon>
    </lineage>
</organism>
<accession>A0ABS9CJ74</accession>
<dbReference type="SMART" id="SM00855">
    <property type="entry name" value="PGAM"/>
    <property type="match status" value="1"/>
</dbReference>
<evidence type="ECO:0000313" key="3">
    <source>
        <dbReference type="Proteomes" id="UP001299220"/>
    </source>
</evidence>
<dbReference type="Pfam" id="PF00300">
    <property type="entry name" value="His_Phos_1"/>
    <property type="match status" value="1"/>
</dbReference>
<sequence length="216" mass="23631">MVTRLYLVRHCQSAGNVLNQFQGQTEADVSTMGEKQLALLGLRFRNVHLDAIYASPLLRARKTAEAINEYHGLPITLLDDLMEIDVGELEGKPLGCLSAEYPVLSRQWNETPQDCVFPGGESMAQVYARAKAALHTILAESAGKTVLVASHGCLLRNMACALLYHTIAALPQVMLSGNTSVSEFEISDAGVRVVRMNDLSHLPEELLGNPNQYVLK</sequence>
<dbReference type="Proteomes" id="UP001299220">
    <property type="component" value="Unassembled WGS sequence"/>
</dbReference>
<dbReference type="InterPro" id="IPR029033">
    <property type="entry name" value="His_PPase_superfam"/>
</dbReference>
<evidence type="ECO:0000256" key="1">
    <source>
        <dbReference type="ARBA" id="ARBA00022801"/>
    </source>
</evidence>
<comment type="caution">
    <text evidence="2">The sequence shown here is derived from an EMBL/GenBank/DDBJ whole genome shotgun (WGS) entry which is preliminary data.</text>
</comment>
<dbReference type="PANTHER" id="PTHR46517">
    <property type="entry name" value="FRUCTOSE-2,6-BISPHOSPHATASE TIGAR"/>
    <property type="match status" value="1"/>
</dbReference>
<dbReference type="EMBL" id="JAFBIT010000001">
    <property type="protein sequence ID" value="MCF2651187.1"/>
    <property type="molecule type" value="Genomic_DNA"/>
</dbReference>
<dbReference type="InterPro" id="IPR051695">
    <property type="entry name" value="Phosphoglycerate_Mutase"/>
</dbReference>
<dbReference type="PANTHER" id="PTHR46517:SF1">
    <property type="entry name" value="FRUCTOSE-2,6-BISPHOSPHATASE TIGAR"/>
    <property type="match status" value="1"/>
</dbReference>
<protein>
    <submittedName>
        <fullName evidence="2">Histidine phosphatase family protein</fullName>
    </submittedName>
</protein>
<evidence type="ECO:0000313" key="2">
    <source>
        <dbReference type="EMBL" id="MCF2651187.1"/>
    </source>
</evidence>
<gene>
    <name evidence="2" type="ORF">JQM67_00990</name>
</gene>
<keyword evidence="1" id="KW-0378">Hydrolase</keyword>
<dbReference type="RefSeq" id="WP_235322126.1">
    <property type="nucleotide sequence ID" value="NZ_JAFBIT010000001.1"/>
</dbReference>
<dbReference type="SUPFAM" id="SSF53254">
    <property type="entry name" value="Phosphoglycerate mutase-like"/>
    <property type="match status" value="1"/>
</dbReference>
<proteinExistence type="predicted"/>